<dbReference type="PROSITE" id="PS00876">
    <property type="entry name" value="IDO_1"/>
    <property type="match status" value="1"/>
</dbReference>
<accession>A0A1L9RDE4</accession>
<dbReference type="GO" id="GO:0005737">
    <property type="term" value="C:cytoplasm"/>
    <property type="evidence" value="ECO:0007669"/>
    <property type="project" value="TreeGrafter"/>
</dbReference>
<evidence type="ECO:0000256" key="2">
    <source>
        <dbReference type="ARBA" id="ARBA00022723"/>
    </source>
</evidence>
<dbReference type="InterPro" id="IPR037217">
    <property type="entry name" value="Trp/Indoleamine_2_3_dOase-like"/>
</dbReference>
<evidence type="ECO:0000256" key="3">
    <source>
        <dbReference type="ARBA" id="ARBA00023004"/>
    </source>
</evidence>
<dbReference type="GO" id="GO:0034354">
    <property type="term" value="P:'de novo' NAD+ biosynthetic process from L-tryptophan"/>
    <property type="evidence" value="ECO:0007669"/>
    <property type="project" value="TreeGrafter"/>
</dbReference>
<dbReference type="GO" id="GO:0033754">
    <property type="term" value="F:indoleamine 2,3-dioxygenase activity"/>
    <property type="evidence" value="ECO:0007669"/>
    <property type="project" value="UniProtKB-EC"/>
</dbReference>
<comment type="catalytic activity">
    <reaction evidence="5">
        <text>L-tryptophan + O2 = N-formyl-L-kynurenine</text>
        <dbReference type="Rhea" id="RHEA:24536"/>
        <dbReference type="ChEBI" id="CHEBI:15379"/>
        <dbReference type="ChEBI" id="CHEBI:57912"/>
        <dbReference type="ChEBI" id="CHEBI:58629"/>
    </reaction>
</comment>
<dbReference type="Gene3D" id="1.20.58.480">
    <property type="match status" value="1"/>
</dbReference>
<dbReference type="Pfam" id="PF01231">
    <property type="entry name" value="IDO"/>
    <property type="match status" value="1"/>
</dbReference>
<dbReference type="SUPFAM" id="SSF140959">
    <property type="entry name" value="Indolic compounds 2,3-dioxygenase-like"/>
    <property type="match status" value="1"/>
</dbReference>
<dbReference type="GeneID" id="63745610"/>
<dbReference type="Proteomes" id="UP000184383">
    <property type="component" value="Unassembled WGS sequence"/>
</dbReference>
<dbReference type="AlphaFoldDB" id="A0A1L9RDE4"/>
<reference evidence="7" key="1">
    <citation type="journal article" date="2017" name="Genome Biol.">
        <title>Comparative genomics reveals high biological diversity and specific adaptations in the industrially and medically important fungal genus Aspergillus.</title>
        <authorList>
            <person name="de Vries R.P."/>
            <person name="Riley R."/>
            <person name="Wiebenga A."/>
            <person name="Aguilar-Osorio G."/>
            <person name="Amillis S."/>
            <person name="Uchima C.A."/>
            <person name="Anderluh G."/>
            <person name="Asadollahi M."/>
            <person name="Askin M."/>
            <person name="Barry K."/>
            <person name="Battaglia E."/>
            <person name="Bayram O."/>
            <person name="Benocci T."/>
            <person name="Braus-Stromeyer S.A."/>
            <person name="Caldana C."/>
            <person name="Canovas D."/>
            <person name="Cerqueira G.C."/>
            <person name="Chen F."/>
            <person name="Chen W."/>
            <person name="Choi C."/>
            <person name="Clum A."/>
            <person name="Dos Santos R.A."/>
            <person name="Damasio A.R."/>
            <person name="Diallinas G."/>
            <person name="Emri T."/>
            <person name="Fekete E."/>
            <person name="Flipphi M."/>
            <person name="Freyberg S."/>
            <person name="Gallo A."/>
            <person name="Gournas C."/>
            <person name="Habgood R."/>
            <person name="Hainaut M."/>
            <person name="Harispe M.L."/>
            <person name="Henrissat B."/>
            <person name="Hilden K.S."/>
            <person name="Hope R."/>
            <person name="Hossain A."/>
            <person name="Karabika E."/>
            <person name="Karaffa L."/>
            <person name="Karanyi Z."/>
            <person name="Krasevec N."/>
            <person name="Kuo A."/>
            <person name="Kusch H."/>
            <person name="LaButti K."/>
            <person name="Lagendijk E.L."/>
            <person name="Lapidus A."/>
            <person name="Levasseur A."/>
            <person name="Lindquist E."/>
            <person name="Lipzen A."/>
            <person name="Logrieco A.F."/>
            <person name="MacCabe A."/>
            <person name="Maekelae M.R."/>
            <person name="Malavazi I."/>
            <person name="Melin P."/>
            <person name="Meyer V."/>
            <person name="Mielnichuk N."/>
            <person name="Miskei M."/>
            <person name="Molnar A.P."/>
            <person name="Mule G."/>
            <person name="Ngan C.Y."/>
            <person name="Orejas M."/>
            <person name="Orosz E."/>
            <person name="Ouedraogo J.P."/>
            <person name="Overkamp K.M."/>
            <person name="Park H.-S."/>
            <person name="Perrone G."/>
            <person name="Piumi F."/>
            <person name="Punt P.J."/>
            <person name="Ram A.F."/>
            <person name="Ramon A."/>
            <person name="Rauscher S."/>
            <person name="Record E."/>
            <person name="Riano-Pachon D.M."/>
            <person name="Robert V."/>
            <person name="Roehrig J."/>
            <person name="Ruller R."/>
            <person name="Salamov A."/>
            <person name="Salih N.S."/>
            <person name="Samson R.A."/>
            <person name="Sandor E."/>
            <person name="Sanguinetti M."/>
            <person name="Schuetze T."/>
            <person name="Sepcic K."/>
            <person name="Shelest E."/>
            <person name="Sherlock G."/>
            <person name="Sophianopoulou V."/>
            <person name="Squina F.M."/>
            <person name="Sun H."/>
            <person name="Susca A."/>
            <person name="Todd R.B."/>
            <person name="Tsang A."/>
            <person name="Unkles S.E."/>
            <person name="van de Wiele N."/>
            <person name="van Rossen-Uffink D."/>
            <person name="Oliveira J.V."/>
            <person name="Vesth T.C."/>
            <person name="Visser J."/>
            <person name="Yu J.-H."/>
            <person name="Zhou M."/>
            <person name="Andersen M.R."/>
            <person name="Archer D.B."/>
            <person name="Baker S.E."/>
            <person name="Benoit I."/>
            <person name="Brakhage A.A."/>
            <person name="Braus G.H."/>
            <person name="Fischer R."/>
            <person name="Frisvad J.C."/>
            <person name="Goldman G.H."/>
            <person name="Houbraken J."/>
            <person name="Oakley B."/>
            <person name="Pocsi I."/>
            <person name="Scazzocchio C."/>
            <person name="Seiboth B."/>
            <person name="vanKuyk P.A."/>
            <person name="Wortman J."/>
            <person name="Dyer P.S."/>
            <person name="Grigoriev I.V."/>
        </authorList>
    </citation>
    <scope>NUCLEOTIDE SEQUENCE [LARGE SCALE GENOMIC DNA]</scope>
    <source>
        <strain evidence="7">DTO 134E9</strain>
    </source>
</reference>
<gene>
    <name evidence="6" type="ORF">ASPWEDRAFT_159207</name>
</gene>
<name>A0A1L9RDE4_ASPWE</name>
<keyword evidence="5" id="KW-0223">Dioxygenase</keyword>
<evidence type="ECO:0000256" key="1">
    <source>
        <dbReference type="ARBA" id="ARBA00007119"/>
    </source>
</evidence>
<dbReference type="InterPro" id="IPR000898">
    <property type="entry name" value="Indolamine_dOase"/>
</dbReference>
<evidence type="ECO:0000313" key="6">
    <source>
        <dbReference type="EMBL" id="OJJ32941.1"/>
    </source>
</evidence>
<sequence length="412" mass="46948">MHPFPIPNPADYGLSPEWGFLPTETPLERLPDDYYAPWEDLVADIPLLHHGLQDQIDRLPVLSTSRLRGVREWRRAYVCLAFLLHGYMWGGEPRTNIPPCISIPLFDVCEYLQLPPIATFAAVCLWNYTPSRDEPTHHLDALMSITSFTGTPDEEWFYLVSVAIEAHGAPVIPVMLRAIEAVRSGDDHTVLESLLFVREKVAEIGTLLDRMYERCDPAVFYHQLRPFLAGTKSMEQFGRPDGITFTFNDGRRDTELRSYRGGSNAQSSLIQFFDIVLGIEHTGGEGAFIREMREYMPGPHRLFLQDVARVANIRDFAQARQHSHPDVYVAYAGCLEMLGALRGRHLQIVAKYIISQSRKGNFQRPVQQTAGRWRQEKEKRLFLGTGGTDLVPFLKQTLQRTIEPLTNIKRSV</sequence>
<dbReference type="EMBL" id="KV878214">
    <property type="protein sequence ID" value="OJJ32941.1"/>
    <property type="molecule type" value="Genomic_DNA"/>
</dbReference>
<dbReference type="GO" id="GO:0019441">
    <property type="term" value="P:L-tryptophan catabolic process to kynurenine"/>
    <property type="evidence" value="ECO:0007669"/>
    <property type="project" value="UniProtKB-UniRule"/>
</dbReference>
<protein>
    <recommendedName>
        <fullName evidence="5">Indoleamine 2,3-dioxygenase</fullName>
        <ecNumber evidence="5">1.13.11.52</ecNumber>
    </recommendedName>
</protein>
<organism evidence="6 7">
    <name type="scientific">Aspergillus wentii DTO 134E9</name>
    <dbReference type="NCBI Taxonomy" id="1073089"/>
    <lineage>
        <taxon>Eukaryota</taxon>
        <taxon>Fungi</taxon>
        <taxon>Dikarya</taxon>
        <taxon>Ascomycota</taxon>
        <taxon>Pezizomycotina</taxon>
        <taxon>Eurotiomycetes</taxon>
        <taxon>Eurotiomycetidae</taxon>
        <taxon>Eurotiales</taxon>
        <taxon>Aspergillaceae</taxon>
        <taxon>Aspergillus</taxon>
        <taxon>Aspergillus subgen. Cremei</taxon>
    </lineage>
</organism>
<keyword evidence="2 4" id="KW-0479">Metal-binding</keyword>
<evidence type="ECO:0000313" key="7">
    <source>
        <dbReference type="Proteomes" id="UP000184383"/>
    </source>
</evidence>
<evidence type="ECO:0000256" key="5">
    <source>
        <dbReference type="RuleBase" id="RU369119"/>
    </source>
</evidence>
<dbReference type="VEuPathDB" id="FungiDB:ASPWEDRAFT_159207"/>
<keyword evidence="5" id="KW-0560">Oxidoreductase</keyword>
<proteinExistence type="inferred from homology"/>
<keyword evidence="3 4" id="KW-0408">Iron</keyword>
<dbReference type="RefSeq" id="XP_040686618.1">
    <property type="nucleotide sequence ID" value="XM_040829762.1"/>
</dbReference>
<feature type="binding site" description="proximal binding residue" evidence="4">
    <location>
        <position position="345"/>
    </location>
    <ligand>
        <name>heme b</name>
        <dbReference type="ChEBI" id="CHEBI:60344"/>
    </ligand>
    <ligandPart>
        <name>Fe</name>
        <dbReference type="ChEBI" id="CHEBI:18248"/>
    </ligandPart>
</feature>
<evidence type="ECO:0000256" key="4">
    <source>
        <dbReference type="PIRSR" id="PIRSR600898-1"/>
    </source>
</evidence>
<dbReference type="PANTHER" id="PTHR28657:SF5">
    <property type="entry name" value="INDOLEAMINE 2,3-DIOXYGENASE"/>
    <property type="match status" value="1"/>
</dbReference>
<dbReference type="STRING" id="1073089.A0A1L9RDE4"/>
<dbReference type="PANTHER" id="PTHR28657">
    <property type="entry name" value="INDOLEAMINE 2,3-DIOXYGENASE"/>
    <property type="match status" value="1"/>
</dbReference>
<comment type="function">
    <text evidence="5">Produces N-formyl-kynurenine through the oxidation of tryptophan.</text>
</comment>
<dbReference type="GO" id="GO:0020037">
    <property type="term" value="F:heme binding"/>
    <property type="evidence" value="ECO:0007669"/>
    <property type="project" value="UniProtKB-UniRule"/>
</dbReference>
<dbReference type="GO" id="GO:0046872">
    <property type="term" value="F:metal ion binding"/>
    <property type="evidence" value="ECO:0007669"/>
    <property type="project" value="UniProtKB-UniRule"/>
</dbReference>
<keyword evidence="7" id="KW-1185">Reference proteome</keyword>
<keyword evidence="4 5" id="KW-0349">Heme</keyword>
<dbReference type="EC" id="1.13.11.52" evidence="5"/>
<comment type="similarity">
    <text evidence="1 5">Belongs to the indoleamine 2,3-dioxygenase family.</text>
</comment>
<dbReference type="OrthoDB" id="540174at2759"/>